<dbReference type="AlphaFoldDB" id="A0A7M7HNK7"/>
<dbReference type="PANTHER" id="PTHR22801:SF63">
    <property type="entry name" value="C-TYPE LECTIN DOMAIN-CONTAINING PROTEIN"/>
    <property type="match status" value="1"/>
</dbReference>
<dbReference type="RefSeq" id="XP_011676125.1">
    <property type="nucleotide sequence ID" value="XM_011677823.1"/>
</dbReference>
<dbReference type="PROSITE" id="PS50041">
    <property type="entry name" value="C_TYPE_LECTIN_2"/>
    <property type="match status" value="1"/>
</dbReference>
<dbReference type="SUPFAM" id="SSF56436">
    <property type="entry name" value="C-type lectin-like"/>
    <property type="match status" value="1"/>
</dbReference>
<evidence type="ECO:0000313" key="3">
    <source>
        <dbReference type="Proteomes" id="UP000007110"/>
    </source>
</evidence>
<sequence length="223" mass="24728">MTSYSFARKYCQAQGGDLVQPKTEEINLHLIELAGGNSYWFGLDDINQEGTFQWIDGTPLDNNGFPAWSDGDTTLFENERCVHQQVNNGWRKRRCTSYLRFACEKPPSPRQILPVRLMAATQSPYGGGLVNASFVCLLGSENEEILTFSTRRLNRLTESITSDSYTAPGDSNVVSSVVLRQTLPATMEGLGFFECSTVTASRMTSVPLGILLSSRTYTQTVNN</sequence>
<dbReference type="InterPro" id="IPR050801">
    <property type="entry name" value="Ca-Dep_Lectins_ImmuneDev"/>
</dbReference>
<accession>A0A7M7HNK7</accession>
<keyword evidence="3" id="KW-1185">Reference proteome</keyword>
<dbReference type="EnsemblMetazoa" id="XM_011677823">
    <property type="protein sequence ID" value="XP_011676125"/>
    <property type="gene ID" value="LOC105444054"/>
</dbReference>
<dbReference type="InterPro" id="IPR001304">
    <property type="entry name" value="C-type_lectin-like"/>
</dbReference>
<evidence type="ECO:0000259" key="1">
    <source>
        <dbReference type="PROSITE" id="PS50041"/>
    </source>
</evidence>
<dbReference type="Proteomes" id="UP000007110">
    <property type="component" value="Unassembled WGS sequence"/>
</dbReference>
<feature type="domain" description="C-type lectin" evidence="1">
    <location>
        <begin position="1"/>
        <end position="104"/>
    </location>
</feature>
<dbReference type="InterPro" id="IPR016187">
    <property type="entry name" value="CTDL_fold"/>
</dbReference>
<dbReference type="KEGG" id="spu:105444054"/>
<reference evidence="2" key="2">
    <citation type="submission" date="2021-01" db="UniProtKB">
        <authorList>
            <consortium name="EnsemblMetazoa"/>
        </authorList>
    </citation>
    <scope>IDENTIFICATION</scope>
</reference>
<dbReference type="CDD" id="cd00037">
    <property type="entry name" value="CLECT"/>
    <property type="match status" value="1"/>
</dbReference>
<dbReference type="OrthoDB" id="418245at2759"/>
<evidence type="ECO:0000313" key="2">
    <source>
        <dbReference type="EnsemblMetazoa" id="XP_011676125"/>
    </source>
</evidence>
<dbReference type="SMART" id="SM00034">
    <property type="entry name" value="CLECT"/>
    <property type="match status" value="1"/>
</dbReference>
<dbReference type="Gene3D" id="3.10.100.10">
    <property type="entry name" value="Mannose-Binding Protein A, subunit A"/>
    <property type="match status" value="1"/>
</dbReference>
<name>A0A7M7HNK7_STRPU</name>
<organism evidence="2 3">
    <name type="scientific">Strongylocentrotus purpuratus</name>
    <name type="common">Purple sea urchin</name>
    <dbReference type="NCBI Taxonomy" id="7668"/>
    <lineage>
        <taxon>Eukaryota</taxon>
        <taxon>Metazoa</taxon>
        <taxon>Echinodermata</taxon>
        <taxon>Eleutherozoa</taxon>
        <taxon>Echinozoa</taxon>
        <taxon>Echinoidea</taxon>
        <taxon>Euechinoidea</taxon>
        <taxon>Echinacea</taxon>
        <taxon>Camarodonta</taxon>
        <taxon>Echinidea</taxon>
        <taxon>Strongylocentrotidae</taxon>
        <taxon>Strongylocentrotus</taxon>
    </lineage>
</organism>
<dbReference type="InParanoid" id="A0A7M7HNK7"/>
<dbReference type="GeneID" id="105444054"/>
<dbReference type="Pfam" id="PF00059">
    <property type="entry name" value="Lectin_C"/>
    <property type="match status" value="1"/>
</dbReference>
<reference evidence="3" key="1">
    <citation type="submission" date="2015-02" db="EMBL/GenBank/DDBJ databases">
        <title>Genome sequencing for Strongylocentrotus purpuratus.</title>
        <authorList>
            <person name="Murali S."/>
            <person name="Liu Y."/>
            <person name="Vee V."/>
            <person name="English A."/>
            <person name="Wang M."/>
            <person name="Skinner E."/>
            <person name="Han Y."/>
            <person name="Muzny D.M."/>
            <person name="Worley K.C."/>
            <person name="Gibbs R.A."/>
        </authorList>
    </citation>
    <scope>NUCLEOTIDE SEQUENCE</scope>
</reference>
<protein>
    <recommendedName>
        <fullName evidence="1">C-type lectin domain-containing protein</fullName>
    </recommendedName>
</protein>
<proteinExistence type="predicted"/>
<dbReference type="OMA" id="ENERCVH"/>
<dbReference type="PANTHER" id="PTHR22801">
    <property type="entry name" value="LITHOSTATHINE"/>
    <property type="match status" value="1"/>
</dbReference>
<dbReference type="InterPro" id="IPR016186">
    <property type="entry name" value="C-type_lectin-like/link_sf"/>
</dbReference>